<protein>
    <recommendedName>
        <fullName evidence="1">TNase-like domain-containing protein</fullName>
    </recommendedName>
</protein>
<dbReference type="Proteomes" id="UP000178040">
    <property type="component" value="Unassembled WGS sequence"/>
</dbReference>
<proteinExistence type="predicted"/>
<gene>
    <name evidence="2" type="ORF">A3B40_00035</name>
</gene>
<evidence type="ECO:0000313" key="2">
    <source>
        <dbReference type="EMBL" id="OGK43557.1"/>
    </source>
</evidence>
<dbReference type="SUPFAM" id="SSF50199">
    <property type="entry name" value="Staphylococcal nuclease"/>
    <property type="match status" value="1"/>
</dbReference>
<name>A0A1F7IJL8_9BACT</name>
<evidence type="ECO:0000259" key="1">
    <source>
        <dbReference type="PROSITE" id="PS50830"/>
    </source>
</evidence>
<evidence type="ECO:0000313" key="3">
    <source>
        <dbReference type="Proteomes" id="UP000178040"/>
    </source>
</evidence>
<dbReference type="InterPro" id="IPR016071">
    <property type="entry name" value="Staphylococal_nuclease_OB-fold"/>
</dbReference>
<comment type="caution">
    <text evidence="2">The sequence shown here is derived from an EMBL/GenBank/DDBJ whole genome shotgun (WGS) entry which is preliminary data.</text>
</comment>
<feature type="domain" description="TNase-like" evidence="1">
    <location>
        <begin position="1"/>
        <end position="77"/>
    </location>
</feature>
<sequence length="81" mass="9320">MDGDSFDLKDGRRIRLLSLDAPEKNRCFYPESRERLKSLILNKKVRLKDVLTDDYGRNLANVFAGNIDEALQEDFLKAKGC</sequence>
<dbReference type="InterPro" id="IPR035437">
    <property type="entry name" value="SNase_OB-fold_sf"/>
</dbReference>
<dbReference type="Gene3D" id="2.40.50.90">
    <property type="match status" value="1"/>
</dbReference>
<dbReference type="Pfam" id="PF00565">
    <property type="entry name" value="SNase"/>
    <property type="match status" value="1"/>
</dbReference>
<dbReference type="AlphaFoldDB" id="A0A1F7IJL8"/>
<dbReference type="EMBL" id="MGAI01000047">
    <property type="protein sequence ID" value="OGK43557.1"/>
    <property type="molecule type" value="Genomic_DNA"/>
</dbReference>
<accession>A0A1F7IJL8</accession>
<dbReference type="PROSITE" id="PS50830">
    <property type="entry name" value="TNASE_3"/>
    <property type="match status" value="1"/>
</dbReference>
<organism evidence="2 3">
    <name type="scientific">Candidatus Roizmanbacteria bacterium RIFCSPLOWO2_01_FULL_37_16</name>
    <dbReference type="NCBI Taxonomy" id="1802058"/>
    <lineage>
        <taxon>Bacteria</taxon>
        <taxon>Candidatus Roizmaniibacteriota</taxon>
    </lineage>
</organism>
<reference evidence="2 3" key="1">
    <citation type="journal article" date="2016" name="Nat. Commun.">
        <title>Thousands of microbial genomes shed light on interconnected biogeochemical processes in an aquifer system.</title>
        <authorList>
            <person name="Anantharaman K."/>
            <person name="Brown C.T."/>
            <person name="Hug L.A."/>
            <person name="Sharon I."/>
            <person name="Castelle C.J."/>
            <person name="Probst A.J."/>
            <person name="Thomas B.C."/>
            <person name="Singh A."/>
            <person name="Wilkins M.J."/>
            <person name="Karaoz U."/>
            <person name="Brodie E.L."/>
            <person name="Williams K.H."/>
            <person name="Hubbard S.S."/>
            <person name="Banfield J.F."/>
        </authorList>
    </citation>
    <scope>NUCLEOTIDE SEQUENCE [LARGE SCALE GENOMIC DNA]</scope>
</reference>